<proteinExistence type="predicted"/>
<evidence type="ECO:0008006" key="3">
    <source>
        <dbReference type="Google" id="ProtNLM"/>
    </source>
</evidence>
<dbReference type="InterPro" id="IPR038666">
    <property type="entry name" value="SSP1_head-tail_sf"/>
</dbReference>
<organism evidence="1 2">
    <name type="scientific">Methylocystis iwaonis</name>
    <dbReference type="NCBI Taxonomy" id="2885079"/>
    <lineage>
        <taxon>Bacteria</taxon>
        <taxon>Pseudomonadati</taxon>
        <taxon>Pseudomonadota</taxon>
        <taxon>Alphaproteobacteria</taxon>
        <taxon>Hyphomicrobiales</taxon>
        <taxon>Methylocystaceae</taxon>
        <taxon>Methylocystis</taxon>
    </lineage>
</organism>
<evidence type="ECO:0000313" key="1">
    <source>
        <dbReference type="EMBL" id="BDV33928.1"/>
    </source>
</evidence>
<dbReference type="EMBL" id="AP027142">
    <property type="protein sequence ID" value="BDV33928.1"/>
    <property type="molecule type" value="Genomic_DNA"/>
</dbReference>
<reference evidence="1 2" key="1">
    <citation type="journal article" date="2023" name="Int. J. Syst. Evol. Microbiol.">
        <title>Methylocystis iwaonis sp. nov., a type II methane-oxidizing bacterium from surface soil of a rice paddy field in Japan, and emended description of the genus Methylocystis (ex Whittenbury et al. 1970) Bowman et al. 1993.</title>
        <authorList>
            <person name="Kaise H."/>
            <person name="Sawadogo J.B."/>
            <person name="Alam M.S."/>
            <person name="Ueno C."/>
            <person name="Dianou D."/>
            <person name="Shinjo R."/>
            <person name="Asakawa S."/>
        </authorList>
    </citation>
    <scope>NUCLEOTIDE SEQUENCE [LARGE SCALE GENOMIC DNA]</scope>
    <source>
        <strain evidence="1 2">SS37A-Re</strain>
    </source>
</reference>
<accession>A0ABM8E7S0</accession>
<keyword evidence="2" id="KW-1185">Reference proteome</keyword>
<protein>
    <recommendedName>
        <fullName evidence="3">Head-tail adaptor protein</fullName>
    </recommendedName>
</protein>
<dbReference type="Gene3D" id="2.40.10.270">
    <property type="entry name" value="Bacteriophage SPP1 head-tail adaptor protein"/>
    <property type="match status" value="1"/>
</dbReference>
<evidence type="ECO:0000313" key="2">
    <source>
        <dbReference type="Proteomes" id="UP001317629"/>
    </source>
</evidence>
<gene>
    <name evidence="1" type="ORF">SS37A_14570</name>
</gene>
<sequence length="116" mass="12525">MHAGRMAYKVTVRRRAVIAGNPGGDARGDFADAFVARAALKQKNGFSRVEAGLLENMNVAVLRVYSSAQSRTITIADRLRIEGPNLPAGDWAVDNVSLPDAARRHIEITVIQRIGG</sequence>
<dbReference type="Proteomes" id="UP001317629">
    <property type="component" value="Chromosome"/>
</dbReference>
<name>A0ABM8E7S0_9HYPH</name>